<evidence type="ECO:0000256" key="1">
    <source>
        <dbReference type="SAM" id="MobiDB-lite"/>
    </source>
</evidence>
<dbReference type="PRINTS" id="PR01217">
    <property type="entry name" value="PRICHEXTENSN"/>
</dbReference>
<comment type="caution">
    <text evidence="2">The sequence shown here is derived from an EMBL/GenBank/DDBJ whole genome shotgun (WGS) entry which is preliminary data.</text>
</comment>
<evidence type="ECO:0000313" key="2">
    <source>
        <dbReference type="EMBL" id="GLI60642.1"/>
    </source>
</evidence>
<feature type="compositionally biased region" description="Polar residues" evidence="1">
    <location>
        <begin position="148"/>
        <end position="183"/>
    </location>
</feature>
<proteinExistence type="predicted"/>
<accession>A0ABQ5RSU4</accession>
<keyword evidence="3" id="KW-1185">Reference proteome</keyword>
<feature type="non-terminal residue" evidence="2">
    <location>
        <position position="409"/>
    </location>
</feature>
<feature type="region of interest" description="Disordered" evidence="1">
    <location>
        <begin position="219"/>
        <end position="240"/>
    </location>
</feature>
<protein>
    <submittedName>
        <fullName evidence="2">Uncharacterized protein</fullName>
    </submittedName>
</protein>
<dbReference type="Proteomes" id="UP001165090">
    <property type="component" value="Unassembled WGS sequence"/>
</dbReference>
<dbReference type="EMBL" id="BSDZ01000008">
    <property type="protein sequence ID" value="GLI60642.1"/>
    <property type="molecule type" value="Genomic_DNA"/>
</dbReference>
<feature type="region of interest" description="Disordered" evidence="1">
    <location>
        <begin position="148"/>
        <end position="197"/>
    </location>
</feature>
<gene>
    <name evidence="2" type="ORF">VaNZ11_002839</name>
</gene>
<sequence>MTQRWHHIQLHLRTNRPMLAVELFLPKVAHHSDHKNYAYVRLSASDFTRMLTLATLLLLLMSSTYGNADHVINRRETLKANHPSYFHDMPTSAFRHDQVRARQLGVATSVWPDLHPPSLAALGSFNQGPTYKDPSASTPEPQLYQQITTSHASQPNPEQLMDTSSQRPTPINTSPQLTGSQLDPNGLQPPSPNLSPLTQHQLLRPKLIHPICQYPNQKGCGAETNNPKKIPKPSTPQSSYDKISTIQISTIVSSRHLSSTQELQPPSPAPHAPSLPPPPLDPPSPQPPSQAPRAPNLPPPPLDPPSPQPPSQAPGAPSLPPPPLDPPSPQPPSPSPRAPSLPPPPLDPPSPQPPSPAPHAPSLPPPPLDPPSPQPPSPAPWAPSLPPPPLDPPSPQPPSPAPRAHSLPP</sequence>
<organism evidence="2 3">
    <name type="scientific">Volvox africanus</name>
    <dbReference type="NCBI Taxonomy" id="51714"/>
    <lineage>
        <taxon>Eukaryota</taxon>
        <taxon>Viridiplantae</taxon>
        <taxon>Chlorophyta</taxon>
        <taxon>core chlorophytes</taxon>
        <taxon>Chlorophyceae</taxon>
        <taxon>CS clade</taxon>
        <taxon>Chlamydomonadales</taxon>
        <taxon>Volvocaceae</taxon>
        <taxon>Volvox</taxon>
    </lineage>
</organism>
<reference evidence="2 3" key="1">
    <citation type="journal article" date="2023" name="IScience">
        <title>Expanded male sex-determining region conserved during the evolution of homothallism in the green alga Volvox.</title>
        <authorList>
            <person name="Yamamoto K."/>
            <person name="Matsuzaki R."/>
            <person name="Mahakham W."/>
            <person name="Heman W."/>
            <person name="Sekimoto H."/>
            <person name="Kawachi M."/>
            <person name="Minakuchi Y."/>
            <person name="Toyoda A."/>
            <person name="Nozaki H."/>
        </authorList>
    </citation>
    <scope>NUCLEOTIDE SEQUENCE [LARGE SCALE GENOMIC DNA]</scope>
    <source>
        <strain evidence="2 3">NIES-4468</strain>
    </source>
</reference>
<name>A0ABQ5RSU4_9CHLO</name>
<feature type="compositionally biased region" description="Pro residues" evidence="1">
    <location>
        <begin position="265"/>
        <end position="409"/>
    </location>
</feature>
<evidence type="ECO:0000313" key="3">
    <source>
        <dbReference type="Proteomes" id="UP001165090"/>
    </source>
</evidence>
<feature type="region of interest" description="Disordered" evidence="1">
    <location>
        <begin position="254"/>
        <end position="409"/>
    </location>
</feature>